<feature type="region of interest" description="Disordered" evidence="3">
    <location>
        <begin position="1221"/>
        <end position="1263"/>
    </location>
</feature>
<feature type="compositionally biased region" description="Basic and acidic residues" evidence="3">
    <location>
        <begin position="826"/>
        <end position="836"/>
    </location>
</feature>
<feature type="region of interest" description="Disordered" evidence="3">
    <location>
        <begin position="1144"/>
        <end position="1163"/>
    </location>
</feature>
<dbReference type="GeneID" id="101857598"/>
<feature type="compositionally biased region" description="Polar residues" evidence="3">
    <location>
        <begin position="1001"/>
        <end position="1014"/>
    </location>
</feature>
<sequence length="2043" mass="222588">MITKFIGYQNSRMNRMPVSKLWLLNHDGTAFTLGSSQRRFAQLDNTWDDSVPVKRVSASHWCAWSIGHDHRVYIYVLASDVPIRVPETTYENQRWTPFHGFSGKGLIPTDRPGWSCERGHEYRPKENVRLPSAHWAWEGEWFIDDNLRGEVVGYEGWQYSFDFPGVYTPEKHWNSCVRKRKWIRFRRFSSMEVWARISDMEVVENTECFMDLSVGGFLLPSQPAGFLSVWAITNNGNVYVRTSVNHENPEGSLWQMLEIGDHMGLINVSVGSSNLVWGVTWDGHALVRNNVTKDNVYGTGWTVVEYPDEDTRLMQVSVGKHAVWAISRDGQVWFRNGTFGDDMFWSRQSAVGTSWVKMVGEMSQLSVSSNDQVFAICNNLKEVYFRTGVTRSNLTGKTWQKVELHEDLSVLARHGLLSEGSVCFCGDKNAVCELHERRPRFSSVTTSCSSISSATVAEEDSSEASGSYSPQHFTGGIHHAVIPPAWDAMRVPSMMEELPQEGSNNDDDVNEGWQLEKGGADDDQMQDGDVFAPAAVAAIESSVAESFASETSVSDTLMASTDTLTGTSVPSTITAVGDTSDVYGVVSPSASQASTISLGRSVHSDEARETFSSPPHKAAELSSTSPSASGVGDDGVISSQGGESVSYSPESEKSASSDSNKAGKEHSSLAWTSLSGNGVTDAALQSDDSVQGGVTVQGNSASHSGGLVAANKDVHDLQERSANEVSETHAPEHLSEPATKSSLPVGDLHSHQSSHSDHSVSVTAETHGAHMDPSGDPIESAVSRKTVTNGGDGQVPSHEGSVGLLSQLSENETKKSTESGVAGTKDGQRLVEENSRVSKLSSEETPLSGEEGASKSSPPACKVREPGEISPEKSDRSPKSVISKLLGQMHSKSSGNAGLKTLQTGSEKGASYSSVSQHSKDSEDSIPSASQSVVGDKEHDSVAHSPKLRRSKEKRVKISDENSIVFKCQNKKKSKKKKALHDSVTEYERGGTDSDVDKSVDATSLGSNDTSSIDDSSRYDEPTSPVPESNFPATSSDKGPGHSIETPLVTADQRELEESHVMTQSLSDDRVDSAPLSLNDHTAASVICEPTRVVADMSLVAPTAEKSVEVTRNIRGEGTPDVGEMSMASSHDAKAFSASVDVQKAPVSLEPNPESQKSISFSEEKSIHFVVQRQEESQDENFSSLPPVIVGNNTELSESNVEMTIDKAFHSLEVYMNEHNHKQEADGHSPSSEGGEGDGQGSRPPLTKQGSFENEQSRRSAEFAGSRLGSLNSSMASDEIIDFVTDLISDEEFSAEAEEKTGNSLENENCAATDTQGATQNGSGSSERGNTSASSDAGTMRQMSTASSAFSGSGSTDRGSVIDVFSPTETLSSQPLPSDDSTIPAVEPQPARKISRYRKSPTPSYEPSGPVIPLAAMTEAQPRLCWRWLDATSCVIDDPLNVPWLTTSRLETGNQVAARKKISRHLRDGILRQIVKRNEREAYTFKNIEQAINKTTWVKKAAMHMFRYDRKSSWVVCSVELEQGIGNLTEGCLTVHYQLKGKQKHTQLSLSEMTCVKTSSDPDLQSAFTVYTSMTNLIHQPLMLRANSEMEAAEWIGYLSTANASAWNLNQPIAAGAVWSCTFTGDIFVSPARSEEQKPFDLCWGQHGGHMSVVETGPSGVTWGLGFDRMAYYYNKGYGGAISSGQGALSDNTVPVTDSHRVFVYENQKWFPVVGWCNKGVFSNNFHWVTETGRSVASVDAVKLPSSKWHWISDWMVDFSTPGSVDRHGWQFCNNINGPFHAHQNIRDNFRRRRWVRRCRLTVVGPWQTAGSLELVDVSIQVDPLMTSSDPVIMWAVGANGDVLCRNGVTASNPLGKSWIHVATALDKPFKSISVGGRYRVWGIASDGSAWYRAGVTPHNPAGKRWLQVVPPPPGNFVLHQLSVGATAVWAVDTGDNLWRRENITSTFPEGTGWELVASRVKRVNVGPTDQVWIVADAYFSKMKHGPGVIYNRVGISPSKPSGTDWEVVIGSGWAHVSVRGVTRQKQQSGDPSSKKDENWEKR</sequence>
<dbReference type="PANTHER" id="PTHR23250:SF1">
    <property type="entry name" value="TECTONIN BETA-PROPELLER REPEAT-CONTAINING PROTEIN 1"/>
    <property type="match status" value="1"/>
</dbReference>
<feature type="region of interest" description="Disordered" evidence="3">
    <location>
        <begin position="1110"/>
        <end position="1139"/>
    </location>
</feature>
<feature type="compositionally biased region" description="Basic residues" evidence="3">
    <location>
        <begin position="969"/>
        <end position="979"/>
    </location>
</feature>
<keyword evidence="2" id="KW-0677">Repeat</keyword>
<feature type="compositionally biased region" description="Basic and acidic residues" evidence="3">
    <location>
        <begin position="650"/>
        <end position="667"/>
    </location>
</feature>
<dbReference type="Pfam" id="PF19193">
    <property type="entry name" value="Tectonin"/>
    <property type="match status" value="2"/>
</dbReference>
<evidence type="ECO:0000256" key="2">
    <source>
        <dbReference type="ARBA" id="ARBA00022737"/>
    </source>
</evidence>
<feature type="region of interest" description="Disordered" evidence="3">
    <location>
        <begin position="1314"/>
        <end position="1408"/>
    </location>
</feature>
<dbReference type="PANTHER" id="PTHR23250">
    <property type="entry name" value="DYSFERLIN-RELATED"/>
    <property type="match status" value="1"/>
</dbReference>
<feature type="compositionally biased region" description="Basic and acidic residues" evidence="3">
    <location>
        <begin position="862"/>
        <end position="878"/>
    </location>
</feature>
<dbReference type="SMART" id="SM00706">
    <property type="entry name" value="TECPR"/>
    <property type="match status" value="10"/>
</dbReference>
<feature type="compositionally biased region" description="Basic and acidic residues" evidence="3">
    <location>
        <begin position="720"/>
        <end position="735"/>
    </location>
</feature>
<feature type="compositionally biased region" description="Basic and acidic residues" evidence="3">
    <location>
        <begin position="980"/>
        <end position="1000"/>
    </location>
</feature>
<name>A0ABM1A9C9_APLCA</name>
<dbReference type="SUPFAM" id="SSF50729">
    <property type="entry name" value="PH domain-like"/>
    <property type="match status" value="1"/>
</dbReference>
<dbReference type="Pfam" id="PF06398">
    <property type="entry name" value="Pex24p"/>
    <property type="match status" value="1"/>
</dbReference>
<feature type="compositionally biased region" description="Basic and acidic residues" evidence="3">
    <location>
        <begin position="2033"/>
        <end position="2043"/>
    </location>
</feature>
<feature type="compositionally biased region" description="Basic and acidic residues" evidence="3">
    <location>
        <begin position="748"/>
        <end position="758"/>
    </location>
</feature>
<feature type="compositionally biased region" description="Polar residues" evidence="3">
    <location>
        <begin position="1367"/>
        <end position="1381"/>
    </location>
</feature>
<evidence type="ECO:0000259" key="4">
    <source>
        <dbReference type="SMART" id="SM00693"/>
    </source>
</evidence>
<dbReference type="RefSeq" id="XP_012943321.2">
    <property type="nucleotide sequence ID" value="XM_013087867.2"/>
</dbReference>
<feature type="domain" description="Peroxin/Ferlin" evidence="4">
    <location>
        <begin position="1697"/>
        <end position="1758"/>
    </location>
</feature>
<feature type="domain" description="Peroxin/Ferlin" evidence="4">
    <location>
        <begin position="82"/>
        <end position="144"/>
    </location>
</feature>
<feature type="domain" description="Peroxin/Ferlin" evidence="5">
    <location>
        <begin position="1769"/>
        <end position="1802"/>
    </location>
</feature>
<feature type="compositionally biased region" description="Polar residues" evidence="3">
    <location>
        <begin position="890"/>
        <end position="917"/>
    </location>
</feature>
<feature type="compositionally biased region" description="Polar residues" evidence="3">
    <location>
        <begin position="589"/>
        <end position="598"/>
    </location>
</feature>
<evidence type="ECO:0000256" key="1">
    <source>
        <dbReference type="ARBA" id="ARBA00005966"/>
    </source>
</evidence>
<accession>A0ABM1A9C9</accession>
<feature type="region of interest" description="Disordered" evidence="3">
    <location>
        <begin position="720"/>
        <end position="1074"/>
    </location>
</feature>
<comment type="similarity">
    <text evidence="1">Belongs to the TECPR1 family.</text>
</comment>
<evidence type="ECO:0000256" key="3">
    <source>
        <dbReference type="SAM" id="MobiDB-lite"/>
    </source>
</evidence>
<evidence type="ECO:0000313" key="7">
    <source>
        <dbReference type="RefSeq" id="XP_012943321.2"/>
    </source>
</evidence>
<dbReference type="InterPro" id="IPR010482">
    <property type="entry name" value="TECPR1-like_DysF"/>
</dbReference>
<proteinExistence type="inferred from homology"/>
<dbReference type="InterPro" id="IPR006624">
    <property type="entry name" value="Beta-propeller_rpt_TECPR"/>
</dbReference>
<feature type="compositionally biased region" description="Basic residues" evidence="3">
    <location>
        <begin position="946"/>
        <end position="955"/>
    </location>
</feature>
<feature type="region of interest" description="Disordered" evidence="3">
    <location>
        <begin position="2021"/>
        <end position="2043"/>
    </location>
</feature>
<feature type="region of interest" description="Disordered" evidence="3">
    <location>
        <begin position="498"/>
        <end position="524"/>
    </location>
</feature>
<dbReference type="InterPro" id="IPR051513">
    <property type="entry name" value="Tectonin_beta-prop"/>
</dbReference>
<evidence type="ECO:0000313" key="6">
    <source>
        <dbReference type="Proteomes" id="UP000694888"/>
    </source>
</evidence>
<dbReference type="SMART" id="SM00693">
    <property type="entry name" value="DysFN"/>
    <property type="match status" value="2"/>
</dbReference>
<dbReference type="Pfam" id="PF06462">
    <property type="entry name" value="Hyd_WA"/>
    <property type="match status" value="2"/>
</dbReference>
<dbReference type="InterPro" id="IPR006614">
    <property type="entry name" value="Peroxin/Ferlin"/>
</dbReference>
<keyword evidence="6" id="KW-1185">Reference proteome</keyword>
<organism evidence="6 7">
    <name type="scientific">Aplysia californica</name>
    <name type="common">California sea hare</name>
    <dbReference type="NCBI Taxonomy" id="6500"/>
    <lineage>
        <taxon>Eukaryota</taxon>
        <taxon>Metazoa</taxon>
        <taxon>Spiralia</taxon>
        <taxon>Lophotrochozoa</taxon>
        <taxon>Mollusca</taxon>
        <taxon>Gastropoda</taxon>
        <taxon>Heterobranchia</taxon>
        <taxon>Euthyneura</taxon>
        <taxon>Tectipleura</taxon>
        <taxon>Aplysiida</taxon>
        <taxon>Aplysioidea</taxon>
        <taxon>Aplysiidae</taxon>
        <taxon>Aplysia</taxon>
    </lineage>
</organism>
<evidence type="ECO:0000259" key="5">
    <source>
        <dbReference type="SMART" id="SM00694"/>
    </source>
</evidence>
<protein>
    <submittedName>
        <fullName evidence="7">Tectonin beta-propeller repeat-containing protein 1 isoform X1</fullName>
    </submittedName>
</protein>
<feature type="region of interest" description="Disordered" evidence="3">
    <location>
        <begin position="589"/>
        <end position="668"/>
    </location>
</feature>
<dbReference type="Proteomes" id="UP000694888">
    <property type="component" value="Unplaced"/>
</dbReference>
<feature type="compositionally biased region" description="Low complexity" evidence="3">
    <location>
        <begin position="1344"/>
        <end position="1356"/>
    </location>
</feature>
<feature type="domain" description="Peroxin/Ferlin" evidence="5">
    <location>
        <begin position="156"/>
        <end position="189"/>
    </location>
</feature>
<reference evidence="7" key="1">
    <citation type="submission" date="2025-08" db="UniProtKB">
        <authorList>
            <consortium name="RefSeq"/>
        </authorList>
    </citation>
    <scope>IDENTIFICATION</scope>
</reference>
<feature type="compositionally biased region" description="Polar residues" evidence="3">
    <location>
        <begin position="1314"/>
        <end position="1343"/>
    </location>
</feature>
<dbReference type="SMART" id="SM00694">
    <property type="entry name" value="DysFC"/>
    <property type="match status" value="2"/>
</dbReference>
<gene>
    <name evidence="7" type="primary">LOC101857598</name>
</gene>